<gene>
    <name evidence="1" type="ORF">OZSIB_3390</name>
</gene>
<dbReference type="Proteomes" id="UP000252355">
    <property type="component" value="Unassembled WGS sequence"/>
</dbReference>
<reference evidence="1 2" key="1">
    <citation type="submission" date="2018-05" db="EMBL/GenBank/DDBJ databases">
        <title>A metagenomic window into the 2 km-deep terrestrial subsurface aquifer revealed taxonomically and functionally diverse microbial community comprising novel uncultured bacterial lineages.</title>
        <authorList>
            <person name="Kadnikov V.V."/>
            <person name="Mardanov A.V."/>
            <person name="Beletsky A.V."/>
            <person name="Banks D."/>
            <person name="Pimenov N.V."/>
            <person name="Frank Y.A."/>
            <person name="Karnachuk O.V."/>
            <person name="Ravin N.V."/>
        </authorList>
    </citation>
    <scope>NUCLEOTIDE SEQUENCE [LARGE SCALE GENOMIC DNA]</scope>
    <source>
        <strain evidence="1">BY5</strain>
    </source>
</reference>
<proteinExistence type="predicted"/>
<dbReference type="EMBL" id="QOQW01000007">
    <property type="protein sequence ID" value="RCK80208.1"/>
    <property type="molecule type" value="Genomic_DNA"/>
</dbReference>
<evidence type="ECO:0000313" key="1">
    <source>
        <dbReference type="EMBL" id="RCK80208.1"/>
    </source>
</evidence>
<accession>A0A367ZPZ6</accession>
<name>A0A367ZPZ6_9BACT</name>
<protein>
    <submittedName>
        <fullName evidence="1">Uncharacterized protein</fullName>
    </submittedName>
</protein>
<dbReference type="AlphaFoldDB" id="A0A367ZPZ6"/>
<organism evidence="1 2">
    <name type="scientific">Candidatus Ozemobacter sibiricus</name>
    <dbReference type="NCBI Taxonomy" id="2268124"/>
    <lineage>
        <taxon>Bacteria</taxon>
        <taxon>Candidatus Ozemobacteria</taxon>
        <taxon>Candidatus Ozemobacterales</taxon>
        <taxon>Candidatus Ozemobacteraceae</taxon>
        <taxon>Candidatus Ozemobacter</taxon>
    </lineage>
</organism>
<evidence type="ECO:0000313" key="2">
    <source>
        <dbReference type="Proteomes" id="UP000252355"/>
    </source>
</evidence>
<comment type="caution">
    <text evidence="1">The sequence shown here is derived from an EMBL/GenBank/DDBJ whole genome shotgun (WGS) entry which is preliminary data.</text>
</comment>
<sequence>MSRRGNLPLYLLLCLLLAGFMSGAIWYMREARRQSAASLLLKLKADYQMESAITMVMQKIRFLASGSTSLTPEALDLKSHEIAPGLVLSLLSHRLATDVIRFEARVEGHGFIRRLAAQATCLPPAPADPTVPLPEIPTAGRPRWQVEFLPDGGADPGR</sequence>